<proteinExistence type="predicted"/>
<dbReference type="PROSITE" id="PS50294">
    <property type="entry name" value="WD_REPEATS_REGION"/>
    <property type="match status" value="2"/>
</dbReference>
<dbReference type="InterPro" id="IPR001680">
    <property type="entry name" value="WD40_rpt"/>
</dbReference>
<dbReference type="Proteomes" id="UP001141806">
    <property type="component" value="Unassembled WGS sequence"/>
</dbReference>
<dbReference type="InterPro" id="IPR015943">
    <property type="entry name" value="WD40/YVTN_repeat-like_dom_sf"/>
</dbReference>
<accession>A0A9Q0K364</accession>
<dbReference type="Gene3D" id="1.20.1280.50">
    <property type="match status" value="1"/>
</dbReference>
<dbReference type="SMART" id="SM00320">
    <property type="entry name" value="WD40"/>
    <property type="match status" value="5"/>
</dbReference>
<organism evidence="4 5">
    <name type="scientific">Protea cynaroides</name>
    <dbReference type="NCBI Taxonomy" id="273540"/>
    <lineage>
        <taxon>Eukaryota</taxon>
        <taxon>Viridiplantae</taxon>
        <taxon>Streptophyta</taxon>
        <taxon>Embryophyta</taxon>
        <taxon>Tracheophyta</taxon>
        <taxon>Spermatophyta</taxon>
        <taxon>Magnoliopsida</taxon>
        <taxon>Proteales</taxon>
        <taxon>Proteaceae</taxon>
        <taxon>Protea</taxon>
    </lineage>
</organism>
<dbReference type="InterPro" id="IPR020472">
    <property type="entry name" value="WD40_PAC1"/>
</dbReference>
<dbReference type="Pfam" id="PF00400">
    <property type="entry name" value="WD40"/>
    <property type="match status" value="3"/>
</dbReference>
<name>A0A9Q0K364_9MAGN</name>
<feature type="repeat" description="WD" evidence="3">
    <location>
        <begin position="260"/>
        <end position="302"/>
    </location>
</feature>
<gene>
    <name evidence="4" type="ORF">NE237_021067</name>
</gene>
<evidence type="ECO:0000313" key="4">
    <source>
        <dbReference type="EMBL" id="KAJ4961157.1"/>
    </source>
</evidence>
<feature type="repeat" description="WD" evidence="3">
    <location>
        <begin position="392"/>
        <end position="432"/>
    </location>
</feature>
<evidence type="ECO:0000256" key="1">
    <source>
        <dbReference type="ARBA" id="ARBA00022574"/>
    </source>
</evidence>
<protein>
    <submittedName>
        <fullName evidence="4">Uncharacterized protein</fullName>
    </submittedName>
</protein>
<feature type="repeat" description="WD" evidence="3">
    <location>
        <begin position="208"/>
        <end position="247"/>
    </location>
</feature>
<dbReference type="PROSITE" id="PS50082">
    <property type="entry name" value="WD_REPEATS_2"/>
    <property type="match status" value="3"/>
</dbReference>
<dbReference type="InterPro" id="IPR019775">
    <property type="entry name" value="WD40_repeat_CS"/>
</dbReference>
<dbReference type="PROSITE" id="PS00678">
    <property type="entry name" value="WD_REPEATS_1"/>
    <property type="match status" value="1"/>
</dbReference>
<evidence type="ECO:0000313" key="5">
    <source>
        <dbReference type="Proteomes" id="UP001141806"/>
    </source>
</evidence>
<keyword evidence="1 3" id="KW-0853">WD repeat</keyword>
<dbReference type="PANTHER" id="PTHR22847">
    <property type="entry name" value="WD40 REPEAT PROTEIN"/>
    <property type="match status" value="1"/>
</dbReference>
<dbReference type="PANTHER" id="PTHR22847:SF746">
    <property type="entry name" value="OS01G0185400 PROTEIN"/>
    <property type="match status" value="1"/>
</dbReference>
<dbReference type="SUPFAM" id="SSF50978">
    <property type="entry name" value="WD40 repeat-like"/>
    <property type="match status" value="1"/>
</dbReference>
<dbReference type="InterPro" id="IPR036322">
    <property type="entry name" value="WD40_repeat_dom_sf"/>
</dbReference>
<dbReference type="PRINTS" id="PR00320">
    <property type="entry name" value="GPROTEINBRPT"/>
</dbReference>
<evidence type="ECO:0000256" key="3">
    <source>
        <dbReference type="PROSITE-ProRule" id="PRU00221"/>
    </source>
</evidence>
<evidence type="ECO:0000256" key="2">
    <source>
        <dbReference type="ARBA" id="ARBA00022737"/>
    </source>
</evidence>
<dbReference type="EMBL" id="JAMYWD010000009">
    <property type="protein sequence ID" value="KAJ4961157.1"/>
    <property type="molecule type" value="Genomic_DNA"/>
</dbReference>
<dbReference type="SUPFAM" id="SSF81383">
    <property type="entry name" value="F-box domain"/>
    <property type="match status" value="1"/>
</dbReference>
<sequence>MEPSSCKTKLRSTNIMDLELDALVHCASFLNLQDLSNMAMACKFFKRAAYSDSIWNRWFREQWPQVSSSSAITSGVRAAYLSRHTAVQQFKFVDPRAFQYYSSAKPCSHILLDKDDMFLAQGSEVQKINTKFDTFQRSTFQSGSSQSVSGDMLTLSDHNARITCMRLFSLNETSLFRSEAQNKDKFLVTSSCDHSIRLWWKGCCQRCLRGHNGPVTTLSDKLLGDCSDKVLASGGEDGTVRLWSLTSSGKRGQRALRTTFHGHEKPISLLSVAGHKTSLLVSISKDAKVRVWDTTLSSAGRSASCVGMTSVLGSPVGLKCHESLFYIAAGSAVTAIDLRTMRKVFTAAIHQPKLYSFEMLPSKSFVCTGGNGKVMVWDIRKSQEKPEPMAELDGHVGRVSLLHIDPYKIVSGGPEDFYVKVWETDTGVQTNSLECCFSDESGSGIGCSAMAVDGSRMVTASCGAEPGSACFMDFSSATQPIASKEDSISSKFWESELHSGYFND</sequence>
<dbReference type="OrthoDB" id="727118at2759"/>
<keyword evidence="5" id="KW-1185">Reference proteome</keyword>
<dbReference type="Gene3D" id="2.130.10.10">
    <property type="entry name" value="YVTN repeat-like/Quinoprotein amine dehydrogenase"/>
    <property type="match status" value="2"/>
</dbReference>
<keyword evidence="2" id="KW-0677">Repeat</keyword>
<comment type="caution">
    <text evidence="4">The sequence shown here is derived from an EMBL/GenBank/DDBJ whole genome shotgun (WGS) entry which is preliminary data.</text>
</comment>
<reference evidence="4" key="1">
    <citation type="journal article" date="2023" name="Plant J.">
        <title>The genome of the king protea, Protea cynaroides.</title>
        <authorList>
            <person name="Chang J."/>
            <person name="Duong T.A."/>
            <person name="Schoeman C."/>
            <person name="Ma X."/>
            <person name="Roodt D."/>
            <person name="Barker N."/>
            <person name="Li Z."/>
            <person name="Van de Peer Y."/>
            <person name="Mizrachi E."/>
        </authorList>
    </citation>
    <scope>NUCLEOTIDE SEQUENCE</scope>
    <source>
        <tissue evidence="4">Young leaves</tissue>
    </source>
</reference>
<dbReference type="InterPro" id="IPR036047">
    <property type="entry name" value="F-box-like_dom_sf"/>
</dbReference>
<dbReference type="AlphaFoldDB" id="A0A9Q0K364"/>